<dbReference type="Gene3D" id="3.40.50.1460">
    <property type="match status" value="1"/>
</dbReference>
<dbReference type="Proteomes" id="UP001600165">
    <property type="component" value="Unassembled WGS sequence"/>
</dbReference>
<gene>
    <name evidence="2" type="ORF">ACFVKH_14570</name>
</gene>
<evidence type="ECO:0000256" key="1">
    <source>
        <dbReference type="SAM" id="Coils"/>
    </source>
</evidence>
<comment type="caution">
    <text evidence="2">The sequence shown here is derived from an EMBL/GenBank/DDBJ whole genome shotgun (WGS) entry which is preliminary data.</text>
</comment>
<keyword evidence="1" id="KW-0175">Coiled coil</keyword>
<accession>A0ABW6IH38</accession>
<proteinExistence type="predicted"/>
<dbReference type="EMBL" id="JBHZOL010000087">
    <property type="protein sequence ID" value="MFE4107513.1"/>
    <property type="molecule type" value="Genomic_DNA"/>
</dbReference>
<name>A0ABW6IH38_9CYAN</name>
<sequence length="392" mass="43980">MTNKALLVGVDKTGVWLPSNPLGAATETIQALREVITSEKGPFQTTEVETLINPDAQQTRQAIARLCTNAEVDDLRLLYFFGAGLMEAETRKVYLAAANTDPHYLQTTAVSADFLKGSLDSSLSQRQMVILDCGWYGTLSENSSILGSVNLAHLASEHRVVLTCGGQSLTMTAKGPLPLYTQILIEGIRTELADINGDSAISAAELHHYIYREIHETDLEIYPFLYALGNSAQLTLMQLPTYAPEQEYRRSVEEYIAADYGTLTPQSRKVLDFLRQNLDLPTQVAEAIEAQVYLPHQEKRQKLDQYQQVYLEAIQLENPPRQIIRRRLRSLQRRLELTDDEIRFVEEQAQLNREPAVLAAETESRDREIEVLGGKRAIAALSEHPIDRETVA</sequence>
<evidence type="ECO:0000313" key="3">
    <source>
        <dbReference type="Proteomes" id="UP001600165"/>
    </source>
</evidence>
<reference evidence="2 3" key="1">
    <citation type="submission" date="2024-10" db="EMBL/GenBank/DDBJ databases">
        <authorList>
            <person name="Ratan Roy A."/>
            <person name="Morales Sandoval P.H."/>
            <person name="De Los Santos Villalobos S."/>
            <person name="Chakraborty S."/>
            <person name="Mukherjee J."/>
        </authorList>
    </citation>
    <scope>NUCLEOTIDE SEQUENCE [LARGE SCALE GENOMIC DNA]</scope>
    <source>
        <strain evidence="2 3">S1</strain>
    </source>
</reference>
<organism evidence="2 3">
    <name type="scientific">Almyronema epifaneia S1</name>
    <dbReference type="NCBI Taxonomy" id="2991925"/>
    <lineage>
        <taxon>Bacteria</taxon>
        <taxon>Bacillati</taxon>
        <taxon>Cyanobacteriota</taxon>
        <taxon>Cyanophyceae</taxon>
        <taxon>Nodosilineales</taxon>
        <taxon>Nodosilineaceae</taxon>
        <taxon>Almyronema</taxon>
        <taxon>Almyronema epifaneia</taxon>
    </lineage>
</organism>
<protein>
    <submittedName>
        <fullName evidence="2">Caspase domain-containing protein</fullName>
    </submittedName>
</protein>
<dbReference type="RefSeq" id="WP_377966297.1">
    <property type="nucleotide sequence ID" value="NZ_JBHZOL010000087.1"/>
</dbReference>
<keyword evidence="3" id="KW-1185">Reference proteome</keyword>
<evidence type="ECO:0000313" key="2">
    <source>
        <dbReference type="EMBL" id="MFE4107513.1"/>
    </source>
</evidence>
<feature type="coiled-coil region" evidence="1">
    <location>
        <begin position="321"/>
        <end position="348"/>
    </location>
</feature>